<name>A0A7S2EB93_9STRA</name>
<evidence type="ECO:0000313" key="1">
    <source>
        <dbReference type="EMBL" id="CAD9326410.1"/>
    </source>
</evidence>
<sequence>MNVVGDEFETSSMSSLSSIKHLISDKERVPTMIETCSSRKSNALSACPSVCSSSESSCLSSTGDRSRKSQHTRYSTLVKGIITRLGAELEQTKEEMGSNQTLSLLRERQESPRNILRGSLGLIQRLRFEMVNTDTDRDQPEEAEYDKTQKVTKETMVDVDLTDDTHTNEANTFKKDESEFGGSRGTMMTVEVPVEEEHTPVSSFRNSIQNSLRSSIGKKGTKLVSVEELLWDNDPLGSDSHQGMEKIEHMTSSRNNFWTSCQLNMILS</sequence>
<proteinExistence type="predicted"/>
<dbReference type="EMBL" id="HBGN01014292">
    <property type="protein sequence ID" value="CAD9326410.1"/>
    <property type="molecule type" value="Transcribed_RNA"/>
</dbReference>
<reference evidence="1" key="1">
    <citation type="submission" date="2021-01" db="EMBL/GenBank/DDBJ databases">
        <authorList>
            <person name="Corre E."/>
            <person name="Pelletier E."/>
            <person name="Niang G."/>
            <person name="Scheremetjew M."/>
            <person name="Finn R."/>
            <person name="Kale V."/>
            <person name="Holt S."/>
            <person name="Cochrane G."/>
            <person name="Meng A."/>
            <person name="Brown T."/>
            <person name="Cohen L."/>
        </authorList>
    </citation>
    <scope>NUCLEOTIDE SEQUENCE</scope>
    <source>
        <strain evidence="1">Pop2</strain>
    </source>
</reference>
<protein>
    <submittedName>
        <fullName evidence="1">Uncharacterized protein</fullName>
    </submittedName>
</protein>
<organism evidence="1">
    <name type="scientific">Ditylum brightwellii</name>
    <dbReference type="NCBI Taxonomy" id="49249"/>
    <lineage>
        <taxon>Eukaryota</taxon>
        <taxon>Sar</taxon>
        <taxon>Stramenopiles</taxon>
        <taxon>Ochrophyta</taxon>
        <taxon>Bacillariophyta</taxon>
        <taxon>Mediophyceae</taxon>
        <taxon>Lithodesmiophycidae</taxon>
        <taxon>Lithodesmiales</taxon>
        <taxon>Lithodesmiaceae</taxon>
        <taxon>Ditylum</taxon>
    </lineage>
</organism>
<accession>A0A7S2EB93</accession>
<gene>
    <name evidence="1" type="ORF">DBRI1063_LOCUS9137</name>
</gene>
<dbReference type="AlphaFoldDB" id="A0A7S2EB93"/>